<gene>
    <name evidence="1" type="ORF">chiPu_0011625</name>
</gene>
<name>A0A401SRY0_CHIPU</name>
<sequence length="87" mass="9959">MVSVSGYNPSPSASLGLAYRSVNIVNPSGKARFLVIVDQAQHLFCVIHRALRSVLPRLKNRPQFWLHFREMRGIDKVQLQKETLEKN</sequence>
<dbReference type="AlphaFoldDB" id="A0A401SRY0"/>
<keyword evidence="2" id="KW-1185">Reference proteome</keyword>
<reference evidence="1 2" key="1">
    <citation type="journal article" date="2018" name="Nat. Ecol. Evol.">
        <title>Shark genomes provide insights into elasmobranch evolution and the origin of vertebrates.</title>
        <authorList>
            <person name="Hara Y"/>
            <person name="Yamaguchi K"/>
            <person name="Onimaru K"/>
            <person name="Kadota M"/>
            <person name="Koyanagi M"/>
            <person name="Keeley SD"/>
            <person name="Tatsumi K"/>
            <person name="Tanaka K"/>
            <person name="Motone F"/>
            <person name="Kageyama Y"/>
            <person name="Nozu R"/>
            <person name="Adachi N"/>
            <person name="Nishimura O"/>
            <person name="Nakagawa R"/>
            <person name="Tanegashima C"/>
            <person name="Kiyatake I"/>
            <person name="Matsumoto R"/>
            <person name="Murakumo K"/>
            <person name="Nishida K"/>
            <person name="Terakita A"/>
            <person name="Kuratani S"/>
            <person name="Sato K"/>
            <person name="Hyodo S Kuraku.S."/>
        </authorList>
    </citation>
    <scope>NUCLEOTIDE SEQUENCE [LARGE SCALE GENOMIC DNA]</scope>
</reference>
<evidence type="ECO:0000313" key="1">
    <source>
        <dbReference type="EMBL" id="GCC33157.1"/>
    </source>
</evidence>
<comment type="caution">
    <text evidence="1">The sequence shown here is derived from an EMBL/GenBank/DDBJ whole genome shotgun (WGS) entry which is preliminary data.</text>
</comment>
<organism evidence="1 2">
    <name type="scientific">Chiloscyllium punctatum</name>
    <name type="common">Brownbanded bambooshark</name>
    <name type="synonym">Hemiscyllium punctatum</name>
    <dbReference type="NCBI Taxonomy" id="137246"/>
    <lineage>
        <taxon>Eukaryota</taxon>
        <taxon>Metazoa</taxon>
        <taxon>Chordata</taxon>
        <taxon>Craniata</taxon>
        <taxon>Vertebrata</taxon>
        <taxon>Chondrichthyes</taxon>
        <taxon>Elasmobranchii</taxon>
        <taxon>Galeomorphii</taxon>
        <taxon>Galeoidea</taxon>
        <taxon>Orectolobiformes</taxon>
        <taxon>Hemiscylliidae</taxon>
        <taxon>Chiloscyllium</taxon>
    </lineage>
</organism>
<dbReference type="EMBL" id="BEZZ01000490">
    <property type="protein sequence ID" value="GCC33157.1"/>
    <property type="molecule type" value="Genomic_DNA"/>
</dbReference>
<dbReference type="Proteomes" id="UP000287033">
    <property type="component" value="Unassembled WGS sequence"/>
</dbReference>
<proteinExistence type="predicted"/>
<evidence type="ECO:0000313" key="2">
    <source>
        <dbReference type="Proteomes" id="UP000287033"/>
    </source>
</evidence>
<accession>A0A401SRY0</accession>
<protein>
    <submittedName>
        <fullName evidence="1">Uncharacterized protein</fullName>
    </submittedName>
</protein>